<reference evidence="1 2" key="1">
    <citation type="journal article" date="2023" name="Mol. Ecol. Resour.">
        <title>Chromosome-level genome assembly of a triploid poplar Populus alba 'Berolinensis'.</title>
        <authorList>
            <person name="Chen S."/>
            <person name="Yu Y."/>
            <person name="Wang X."/>
            <person name="Wang S."/>
            <person name="Zhang T."/>
            <person name="Zhou Y."/>
            <person name="He R."/>
            <person name="Meng N."/>
            <person name="Wang Y."/>
            <person name="Liu W."/>
            <person name="Liu Z."/>
            <person name="Liu J."/>
            <person name="Guo Q."/>
            <person name="Huang H."/>
            <person name="Sederoff R.R."/>
            <person name="Wang G."/>
            <person name="Qu G."/>
            <person name="Chen S."/>
        </authorList>
    </citation>
    <scope>NUCLEOTIDE SEQUENCE [LARGE SCALE GENOMIC DNA]</scope>
    <source>
        <strain evidence="1">SC-2020</strain>
    </source>
</reference>
<dbReference type="NCBIfam" id="TIGR00756">
    <property type="entry name" value="PPR"/>
    <property type="match status" value="1"/>
</dbReference>
<keyword evidence="2" id="KW-1185">Reference proteome</keyword>
<accession>A0AAD6LCC8</accession>
<dbReference type="EMBL" id="JAQIZT010000018">
    <property type="protein sequence ID" value="KAJ6957273.1"/>
    <property type="molecule type" value="Genomic_DNA"/>
</dbReference>
<sequence>MSARSVLRYIYVKLESEVHGRILKCRFGRNKSLNNNLMGLYGRYREALDLFDEMLVSGVLPDEITMIITDGSFGNFQITQKINDHNRKLSSLLPPEYKNPTAM</sequence>
<dbReference type="AlphaFoldDB" id="A0AAD6LCC8"/>
<evidence type="ECO:0008006" key="3">
    <source>
        <dbReference type="Google" id="ProtNLM"/>
    </source>
</evidence>
<organism evidence="1 2">
    <name type="scientific">Populus alba x Populus x berolinensis</name>
    <dbReference type="NCBI Taxonomy" id="444605"/>
    <lineage>
        <taxon>Eukaryota</taxon>
        <taxon>Viridiplantae</taxon>
        <taxon>Streptophyta</taxon>
        <taxon>Embryophyta</taxon>
        <taxon>Tracheophyta</taxon>
        <taxon>Spermatophyta</taxon>
        <taxon>Magnoliopsida</taxon>
        <taxon>eudicotyledons</taxon>
        <taxon>Gunneridae</taxon>
        <taxon>Pentapetalae</taxon>
        <taxon>rosids</taxon>
        <taxon>fabids</taxon>
        <taxon>Malpighiales</taxon>
        <taxon>Salicaceae</taxon>
        <taxon>Saliceae</taxon>
        <taxon>Populus</taxon>
    </lineage>
</organism>
<evidence type="ECO:0000313" key="2">
    <source>
        <dbReference type="Proteomes" id="UP001164929"/>
    </source>
</evidence>
<dbReference type="InterPro" id="IPR002885">
    <property type="entry name" value="PPR_rpt"/>
</dbReference>
<dbReference type="Proteomes" id="UP001164929">
    <property type="component" value="Chromosome 18"/>
</dbReference>
<comment type="caution">
    <text evidence="1">The sequence shown here is derived from an EMBL/GenBank/DDBJ whole genome shotgun (WGS) entry which is preliminary data.</text>
</comment>
<evidence type="ECO:0000313" key="1">
    <source>
        <dbReference type="EMBL" id="KAJ6957273.1"/>
    </source>
</evidence>
<gene>
    <name evidence="1" type="ORF">NC653_039265</name>
</gene>
<protein>
    <recommendedName>
        <fullName evidence="3">Pentatricopeptide repeat-containing protein</fullName>
    </recommendedName>
</protein>
<proteinExistence type="predicted"/>
<name>A0AAD6LCC8_9ROSI</name>